<reference evidence="7" key="1">
    <citation type="journal article" date="2014" name="Int. J. Syst. Evol. Microbiol.">
        <title>Complete genome sequence of Corynebacterium casei LMG S-19264T (=DSM 44701T), isolated from a smear-ripened cheese.</title>
        <authorList>
            <consortium name="US DOE Joint Genome Institute (JGI-PGF)"/>
            <person name="Walter F."/>
            <person name="Albersmeier A."/>
            <person name="Kalinowski J."/>
            <person name="Ruckert C."/>
        </authorList>
    </citation>
    <scope>NUCLEOTIDE SEQUENCE</scope>
    <source>
        <strain evidence="7">KCTC 12710</strain>
    </source>
</reference>
<name>A0A918VC15_9FLAO</name>
<protein>
    <recommendedName>
        <fullName evidence="9">Beta-galactosidase</fullName>
    </recommendedName>
</protein>
<evidence type="ECO:0008006" key="9">
    <source>
        <dbReference type="Google" id="ProtNLM"/>
    </source>
</evidence>
<evidence type="ECO:0000256" key="1">
    <source>
        <dbReference type="ARBA" id="ARBA00007401"/>
    </source>
</evidence>
<keyword evidence="8" id="KW-1185">Reference proteome</keyword>
<dbReference type="Proteomes" id="UP000636004">
    <property type="component" value="Unassembled WGS sequence"/>
</dbReference>
<dbReference type="SUPFAM" id="SSF49303">
    <property type="entry name" value="beta-Galactosidase/glucuronidase domain"/>
    <property type="match status" value="1"/>
</dbReference>
<accession>A0A918VC15</accession>
<dbReference type="Pfam" id="PF02837">
    <property type="entry name" value="Glyco_hydro_2_N"/>
    <property type="match status" value="1"/>
</dbReference>
<comment type="caution">
    <text evidence="7">The sequence shown here is derived from an EMBL/GenBank/DDBJ whole genome shotgun (WGS) entry which is preliminary data.</text>
</comment>
<dbReference type="SUPFAM" id="SSF51445">
    <property type="entry name" value="(Trans)glycosidases"/>
    <property type="match status" value="1"/>
</dbReference>
<dbReference type="Gene3D" id="2.60.120.260">
    <property type="entry name" value="Galactose-binding domain-like"/>
    <property type="match status" value="1"/>
</dbReference>
<dbReference type="InterPro" id="IPR036156">
    <property type="entry name" value="Beta-gal/glucu_dom_sf"/>
</dbReference>
<organism evidence="7 8">
    <name type="scientific">Algibacter mikhailovii</name>
    <dbReference type="NCBI Taxonomy" id="425498"/>
    <lineage>
        <taxon>Bacteria</taxon>
        <taxon>Pseudomonadati</taxon>
        <taxon>Bacteroidota</taxon>
        <taxon>Flavobacteriia</taxon>
        <taxon>Flavobacteriales</taxon>
        <taxon>Flavobacteriaceae</taxon>
        <taxon>Algibacter</taxon>
    </lineage>
</organism>
<comment type="similarity">
    <text evidence="1">Belongs to the glycosyl hydrolase 2 family.</text>
</comment>
<evidence type="ECO:0000259" key="4">
    <source>
        <dbReference type="Pfam" id="PF00703"/>
    </source>
</evidence>
<dbReference type="Pfam" id="PF02836">
    <property type="entry name" value="Glyco_hydro_2_C"/>
    <property type="match status" value="1"/>
</dbReference>
<evidence type="ECO:0000256" key="2">
    <source>
        <dbReference type="ARBA" id="ARBA00022801"/>
    </source>
</evidence>
<evidence type="ECO:0000256" key="3">
    <source>
        <dbReference type="ARBA" id="ARBA00023295"/>
    </source>
</evidence>
<dbReference type="PANTHER" id="PTHR42732:SF1">
    <property type="entry name" value="BETA-MANNOSIDASE"/>
    <property type="match status" value="1"/>
</dbReference>
<reference evidence="7" key="2">
    <citation type="submission" date="2020-09" db="EMBL/GenBank/DDBJ databases">
        <authorList>
            <person name="Sun Q."/>
            <person name="Kim S."/>
        </authorList>
    </citation>
    <scope>NUCLEOTIDE SEQUENCE</scope>
    <source>
        <strain evidence="7">KCTC 12710</strain>
    </source>
</reference>
<evidence type="ECO:0000259" key="6">
    <source>
        <dbReference type="Pfam" id="PF02837"/>
    </source>
</evidence>
<dbReference type="Gene3D" id="3.20.20.80">
    <property type="entry name" value="Glycosidases"/>
    <property type="match status" value="1"/>
</dbReference>
<dbReference type="EMBL" id="BMWZ01000006">
    <property type="protein sequence ID" value="GGZ87267.1"/>
    <property type="molecule type" value="Genomic_DNA"/>
</dbReference>
<dbReference type="InterPro" id="IPR051913">
    <property type="entry name" value="GH2_Domain-Containing"/>
</dbReference>
<dbReference type="Gene3D" id="2.60.40.10">
    <property type="entry name" value="Immunoglobulins"/>
    <property type="match status" value="1"/>
</dbReference>
<dbReference type="PANTHER" id="PTHR42732">
    <property type="entry name" value="BETA-GALACTOSIDASE"/>
    <property type="match status" value="1"/>
</dbReference>
<evidence type="ECO:0000259" key="5">
    <source>
        <dbReference type="Pfam" id="PF02836"/>
    </source>
</evidence>
<sequence>MTLSLDGSWDIIYDDANLGIANDWYLNENFEKQDFEKIDVPSCWESVKENYEGVGIYRTKFIIPEAWNDKIVQLNFEAVNYKTEVWINDQVVGFHEGGYTPFNFRVDKLIEAGKENTLVVRVISPIILTDKYIDGLGRQEVPMWRGAIAGGIWQSVSIEAKGTLGLQDVFIEPKIDSNTATFNIEIENTEIDIAQAEVLVKVLSKKGELVVSKKELVETFPGKNNLQWVLNIPDAKYWSTTNPYLYKASVVVKKSGEVSDQWTHKFGMREFTVVNDQFYLNNEPIYLKAAFFEGLYPVGLAYPDSKEMAIKEIRLAKEAGFNMIRPWRKPAPKMWLDLCDEMGVLTVGSLVVECMHRPISSPRLPFVVENELRKTIMNNRNRTCIVQWELFNEINRPILAQMLNSMSVLARELDPTRMILDESGGWGEGANIYLPFERTPKKFNDIHHYSGSQVDEDEFNGYLATAQNKEELEGSKLEGVKGYGKNVVPGMMTYISELGYGSTPNLTANNKEFSEKGNPIVAPTVYHKALDTGYKTALEKTGFNTIYPDITSFYLEQQKMHGIANKRMIEATRLNDIVKGYCVHALVGGDWVIGAGLLDLWRNPKTLVYDMTKEANQEQITPIRIMPRNVYANKGTLVEVYGVSELASEDANILIKIISENGKEVFRKTIKNTFYNGISAIYKTQLNTEGFKGSYTVNVEVKNDIGKIVASNYQSFDVFSEQQLEAPKAKIAVIDFDNTLTSFLNAKGVEFVAFHPELDKSIPVLVGKAKKKDKNYKASVEQLRKHAQGGGYVVFFEVLGERVAGPEDPLVLKETDSSKLPFGTQMFQKWDTRGGWAAKSHIVTKHPIFDGLPTEMIMYGLYENVHPVVAMAKQQGTYIAGAIGYDHFPDKDNMRRHYVGPGDVWWAADVLETPFGKGKMLLSTMRIVEFLDKDPVAEKLLYNIINHINR</sequence>
<proteinExistence type="inferred from homology"/>
<evidence type="ECO:0000313" key="7">
    <source>
        <dbReference type="EMBL" id="GGZ87267.1"/>
    </source>
</evidence>
<dbReference type="InterPro" id="IPR006104">
    <property type="entry name" value="Glyco_hydro_2_N"/>
</dbReference>
<gene>
    <name evidence="7" type="ORF">GCM10007028_26780</name>
</gene>
<dbReference type="InterPro" id="IPR013783">
    <property type="entry name" value="Ig-like_fold"/>
</dbReference>
<dbReference type="AlphaFoldDB" id="A0A918VC15"/>
<dbReference type="Pfam" id="PF00703">
    <property type="entry name" value="Glyco_hydro_2"/>
    <property type="match status" value="1"/>
</dbReference>
<dbReference type="InterPro" id="IPR006102">
    <property type="entry name" value="Ig-like_GH2"/>
</dbReference>
<dbReference type="GO" id="GO:0004553">
    <property type="term" value="F:hydrolase activity, hydrolyzing O-glycosyl compounds"/>
    <property type="evidence" value="ECO:0007669"/>
    <property type="project" value="InterPro"/>
</dbReference>
<feature type="domain" description="Glycoside hydrolase family 2 immunoglobulin-like beta-sandwich" evidence="4">
    <location>
        <begin position="166"/>
        <end position="269"/>
    </location>
</feature>
<dbReference type="InterPro" id="IPR017853">
    <property type="entry name" value="GH"/>
</dbReference>
<dbReference type="InterPro" id="IPR008979">
    <property type="entry name" value="Galactose-bd-like_sf"/>
</dbReference>
<dbReference type="InterPro" id="IPR006103">
    <property type="entry name" value="Glyco_hydro_2_cat"/>
</dbReference>
<evidence type="ECO:0000313" key="8">
    <source>
        <dbReference type="Proteomes" id="UP000636004"/>
    </source>
</evidence>
<feature type="domain" description="Glycosyl hydrolases family 2 sugar binding" evidence="6">
    <location>
        <begin position="4"/>
        <end position="157"/>
    </location>
</feature>
<dbReference type="GO" id="GO:0005975">
    <property type="term" value="P:carbohydrate metabolic process"/>
    <property type="evidence" value="ECO:0007669"/>
    <property type="project" value="InterPro"/>
</dbReference>
<feature type="domain" description="Glycoside hydrolase family 2 catalytic" evidence="5">
    <location>
        <begin position="273"/>
        <end position="426"/>
    </location>
</feature>
<keyword evidence="3" id="KW-0326">Glycosidase</keyword>
<keyword evidence="2" id="KW-0378">Hydrolase</keyword>
<dbReference type="SUPFAM" id="SSF49785">
    <property type="entry name" value="Galactose-binding domain-like"/>
    <property type="match status" value="1"/>
</dbReference>